<comment type="function">
    <text evidence="7">Regulates arginine biosynthesis genes.</text>
</comment>
<evidence type="ECO:0000256" key="5">
    <source>
        <dbReference type="ARBA" id="ARBA00023125"/>
    </source>
</evidence>
<feature type="domain" description="Arginine repressor C-terminal" evidence="9">
    <location>
        <begin position="58"/>
        <end position="123"/>
    </location>
</feature>
<keyword evidence="3 7" id="KW-0963">Cytoplasm</keyword>
<evidence type="ECO:0000256" key="6">
    <source>
        <dbReference type="ARBA" id="ARBA00023163"/>
    </source>
</evidence>
<keyword evidence="11" id="KW-1185">Reference proteome</keyword>
<dbReference type="PRINTS" id="PR01467">
    <property type="entry name" value="ARGREPRESSOR"/>
</dbReference>
<gene>
    <name evidence="7" type="primary">argR</name>
    <name evidence="10" type="ORF">RU87_GL000494</name>
</gene>
<keyword evidence="7" id="KW-0678">Repressor</keyword>
<comment type="similarity">
    <text evidence="2 7">Belongs to the ArgR family.</text>
</comment>
<evidence type="ECO:0000256" key="1">
    <source>
        <dbReference type="ARBA" id="ARBA00004496"/>
    </source>
</evidence>
<dbReference type="InterPro" id="IPR036251">
    <property type="entry name" value="Arg_repress_C_sf"/>
</dbReference>
<protein>
    <recommendedName>
        <fullName evidence="7">Arginine repressor</fullName>
    </recommendedName>
</protein>
<dbReference type="GO" id="GO:0034618">
    <property type="term" value="F:arginine binding"/>
    <property type="evidence" value="ECO:0007669"/>
    <property type="project" value="InterPro"/>
</dbReference>
<evidence type="ECO:0000259" key="9">
    <source>
        <dbReference type="Pfam" id="PF02863"/>
    </source>
</evidence>
<keyword evidence="4 7" id="KW-0805">Transcription regulation</keyword>
<dbReference type="SUPFAM" id="SSF55252">
    <property type="entry name" value="C-terminal domain of arginine repressor"/>
    <property type="match status" value="1"/>
</dbReference>
<evidence type="ECO:0000256" key="7">
    <source>
        <dbReference type="HAMAP-Rule" id="MF_00173"/>
    </source>
</evidence>
<dbReference type="UniPathway" id="UPA00068"/>
<comment type="pathway">
    <text evidence="7">Amino-acid biosynthesis; L-arginine biosynthesis [regulation].</text>
</comment>
<evidence type="ECO:0000256" key="4">
    <source>
        <dbReference type="ARBA" id="ARBA00023015"/>
    </source>
</evidence>
<keyword evidence="7" id="KW-0028">Amino-acid biosynthesis</keyword>
<dbReference type="HAMAP" id="MF_00173">
    <property type="entry name" value="Arg_repressor"/>
    <property type="match status" value="1"/>
</dbReference>
<dbReference type="PANTHER" id="PTHR34471">
    <property type="entry name" value="ARGININE REPRESSOR"/>
    <property type="match status" value="1"/>
</dbReference>
<keyword evidence="7" id="KW-0055">Arginine biosynthesis</keyword>
<dbReference type="InterPro" id="IPR036388">
    <property type="entry name" value="WH-like_DNA-bd_sf"/>
</dbReference>
<dbReference type="GO" id="GO:0003677">
    <property type="term" value="F:DNA binding"/>
    <property type="evidence" value="ECO:0007669"/>
    <property type="project" value="UniProtKB-KW"/>
</dbReference>
<comment type="subcellular location">
    <subcellularLocation>
        <location evidence="1 7">Cytoplasm</location>
    </subcellularLocation>
</comment>
<dbReference type="SUPFAM" id="SSF46785">
    <property type="entry name" value="Winged helix' DNA-binding domain"/>
    <property type="match status" value="1"/>
</dbReference>
<dbReference type="InterPro" id="IPR001669">
    <property type="entry name" value="Arg_repress"/>
</dbReference>
<evidence type="ECO:0000313" key="10">
    <source>
        <dbReference type="EMBL" id="PCS05577.1"/>
    </source>
</evidence>
<dbReference type="GO" id="GO:0006526">
    <property type="term" value="P:L-arginine biosynthetic process"/>
    <property type="evidence" value="ECO:0007669"/>
    <property type="project" value="UniProtKB-UniPathway"/>
</dbReference>
<dbReference type="Gene3D" id="1.10.10.10">
    <property type="entry name" value="Winged helix-like DNA-binding domain superfamily/Winged helix DNA-binding domain"/>
    <property type="match status" value="1"/>
</dbReference>
<dbReference type="GO" id="GO:0003700">
    <property type="term" value="F:DNA-binding transcription factor activity"/>
    <property type="evidence" value="ECO:0007669"/>
    <property type="project" value="UniProtKB-UniRule"/>
</dbReference>
<feature type="domain" description="Arginine repressor DNA-binding" evidence="8">
    <location>
        <begin position="2"/>
        <end position="47"/>
    </location>
</feature>
<name>A0A2A5RWF1_9LACT</name>
<dbReference type="Proteomes" id="UP000242246">
    <property type="component" value="Unassembled WGS sequence"/>
</dbReference>
<dbReference type="STRING" id="1348632.GCA_001591745_01733"/>
<dbReference type="InterPro" id="IPR020899">
    <property type="entry name" value="Arg_repress_C"/>
</dbReference>
<dbReference type="Pfam" id="PF02863">
    <property type="entry name" value="Arg_repressor_C"/>
    <property type="match status" value="1"/>
</dbReference>
<dbReference type="EMBL" id="JXJX01000013">
    <property type="protein sequence ID" value="PCS05577.1"/>
    <property type="molecule type" value="Genomic_DNA"/>
</dbReference>
<reference evidence="10 11" key="1">
    <citation type="submission" date="2014-12" db="EMBL/GenBank/DDBJ databases">
        <title>Draft genome sequences of 10 type strains of Lactococcus.</title>
        <authorList>
            <person name="Sun Z."/>
            <person name="Zhong Z."/>
            <person name="Liu W."/>
            <person name="Zhang W."/>
            <person name="Zhang H."/>
        </authorList>
    </citation>
    <scope>NUCLEOTIDE SEQUENCE [LARGE SCALE GENOMIC DNA]</scope>
    <source>
        <strain evidence="10 11">DSM 20686</strain>
    </source>
</reference>
<dbReference type="GO" id="GO:0051259">
    <property type="term" value="P:protein complex oligomerization"/>
    <property type="evidence" value="ECO:0007669"/>
    <property type="project" value="InterPro"/>
</dbReference>
<proteinExistence type="inferred from homology"/>
<dbReference type="Pfam" id="PF01316">
    <property type="entry name" value="Arg_repressor"/>
    <property type="match status" value="1"/>
</dbReference>
<dbReference type="InterPro" id="IPR020900">
    <property type="entry name" value="Arg_repress_DNA-bd"/>
</dbReference>
<dbReference type="PANTHER" id="PTHR34471:SF1">
    <property type="entry name" value="ARGININE REPRESSOR"/>
    <property type="match status" value="1"/>
</dbReference>
<dbReference type="GO" id="GO:0005737">
    <property type="term" value="C:cytoplasm"/>
    <property type="evidence" value="ECO:0007669"/>
    <property type="project" value="UniProtKB-SubCell"/>
</dbReference>
<keyword evidence="5 7" id="KW-0238">DNA-binding</keyword>
<dbReference type="InterPro" id="IPR036390">
    <property type="entry name" value="WH_DNA-bd_sf"/>
</dbReference>
<dbReference type="AlphaFoldDB" id="A0A2A5RWF1"/>
<comment type="caution">
    <text evidence="10">The sequence shown here is derived from an EMBL/GenBank/DDBJ whole genome shotgun (WGS) entry which is preliminary data.</text>
</comment>
<evidence type="ECO:0000256" key="2">
    <source>
        <dbReference type="ARBA" id="ARBA00008316"/>
    </source>
</evidence>
<evidence type="ECO:0000313" key="11">
    <source>
        <dbReference type="Proteomes" id="UP000242246"/>
    </source>
</evidence>
<organism evidence="10 11">
    <name type="scientific">Pseudolactococcus plantarum</name>
    <dbReference type="NCBI Taxonomy" id="1365"/>
    <lineage>
        <taxon>Bacteria</taxon>
        <taxon>Bacillati</taxon>
        <taxon>Bacillota</taxon>
        <taxon>Bacilli</taxon>
        <taxon>Lactobacillales</taxon>
        <taxon>Streptococcaceae</taxon>
        <taxon>Pseudolactococcus</taxon>
    </lineage>
</organism>
<evidence type="ECO:0000259" key="8">
    <source>
        <dbReference type="Pfam" id="PF01316"/>
    </source>
</evidence>
<dbReference type="GO" id="GO:1900079">
    <property type="term" value="P:regulation of arginine biosynthetic process"/>
    <property type="evidence" value="ECO:0007669"/>
    <property type="project" value="UniProtKB-UniRule"/>
</dbReference>
<accession>A0A2A5RWF1</accession>
<dbReference type="Gene3D" id="3.30.1360.40">
    <property type="match status" value="1"/>
</dbReference>
<keyword evidence="6 7" id="KW-0804">Transcription</keyword>
<sequence>MTQDDLVTALLDLKVAVTQATVSRDMRELRLIKAPAKNGGYRYALPETYLPNADEDLFKSVVEEIKIQDNQLAIKTSPGSAMILKKRLLSQFEASIFTVLSDDDTILLIALSDAYAKHIYDQLST</sequence>
<evidence type="ECO:0000256" key="3">
    <source>
        <dbReference type="ARBA" id="ARBA00022490"/>
    </source>
</evidence>